<feature type="compositionally biased region" description="Basic and acidic residues" evidence="1">
    <location>
        <begin position="297"/>
        <end position="307"/>
    </location>
</feature>
<accession>A0AA39UPJ6</accession>
<proteinExistence type="predicted"/>
<organism evidence="2 3">
    <name type="scientific">Armillaria luteobubalina</name>
    <dbReference type="NCBI Taxonomy" id="153913"/>
    <lineage>
        <taxon>Eukaryota</taxon>
        <taxon>Fungi</taxon>
        <taxon>Dikarya</taxon>
        <taxon>Basidiomycota</taxon>
        <taxon>Agaricomycotina</taxon>
        <taxon>Agaricomycetes</taxon>
        <taxon>Agaricomycetidae</taxon>
        <taxon>Agaricales</taxon>
        <taxon>Marasmiineae</taxon>
        <taxon>Physalacriaceae</taxon>
        <taxon>Armillaria</taxon>
    </lineage>
</organism>
<gene>
    <name evidence="2" type="ORF">EDD18DRAFT_1104400</name>
</gene>
<dbReference type="AlphaFoldDB" id="A0AA39UPJ6"/>
<name>A0AA39UPJ6_9AGAR</name>
<feature type="compositionally biased region" description="Basic and acidic residues" evidence="1">
    <location>
        <begin position="199"/>
        <end position="212"/>
    </location>
</feature>
<evidence type="ECO:0000313" key="3">
    <source>
        <dbReference type="Proteomes" id="UP001175228"/>
    </source>
</evidence>
<sequence>MSAPMQPIESQPLGDAPELLPATDIEGMEPYNTFLKRMPQTILHIPKGPTMIVVLDDCNTPFTSWKMAQTIVSVLHNLPTSLVSEKEREWAVKHFQLRKETIPDPDYIVLPTDGSVLCYRYKPGDEFVPKANYIAHNDARHDLLKEMSTFVIVDSTNCQRPCSIPGLFRHCPRCRKKVKHLPQSWHKYNPQQKRILSFGRDKDDDIDGGGKDEEQEEDSDPQSSNETYFSRDSSSVSSLSSRSSLDSIAPDNTIETAMPGMSRDQDGRLQMTPPDTMDEDDEPDSPAMLEFESCGSVRRDSDPPSVD</sequence>
<feature type="compositionally biased region" description="Low complexity" evidence="1">
    <location>
        <begin position="221"/>
        <end position="247"/>
    </location>
</feature>
<comment type="caution">
    <text evidence="2">The sequence shown here is derived from an EMBL/GenBank/DDBJ whole genome shotgun (WGS) entry which is preliminary data.</text>
</comment>
<feature type="region of interest" description="Disordered" evidence="1">
    <location>
        <begin position="1"/>
        <end position="20"/>
    </location>
</feature>
<dbReference type="Proteomes" id="UP001175228">
    <property type="component" value="Unassembled WGS sequence"/>
</dbReference>
<evidence type="ECO:0000313" key="2">
    <source>
        <dbReference type="EMBL" id="KAK0497892.1"/>
    </source>
</evidence>
<keyword evidence="3" id="KW-1185">Reference proteome</keyword>
<feature type="region of interest" description="Disordered" evidence="1">
    <location>
        <begin position="190"/>
        <end position="307"/>
    </location>
</feature>
<evidence type="ECO:0000256" key="1">
    <source>
        <dbReference type="SAM" id="MobiDB-lite"/>
    </source>
</evidence>
<reference evidence="2" key="1">
    <citation type="submission" date="2023-06" db="EMBL/GenBank/DDBJ databases">
        <authorList>
            <consortium name="Lawrence Berkeley National Laboratory"/>
            <person name="Ahrendt S."/>
            <person name="Sahu N."/>
            <person name="Indic B."/>
            <person name="Wong-Bajracharya J."/>
            <person name="Merenyi Z."/>
            <person name="Ke H.-M."/>
            <person name="Monk M."/>
            <person name="Kocsube S."/>
            <person name="Drula E."/>
            <person name="Lipzen A."/>
            <person name="Balint B."/>
            <person name="Henrissat B."/>
            <person name="Andreopoulos B."/>
            <person name="Martin F.M."/>
            <person name="Harder C.B."/>
            <person name="Rigling D."/>
            <person name="Ford K.L."/>
            <person name="Foster G.D."/>
            <person name="Pangilinan J."/>
            <person name="Papanicolaou A."/>
            <person name="Barry K."/>
            <person name="LaButti K."/>
            <person name="Viragh M."/>
            <person name="Koriabine M."/>
            <person name="Yan M."/>
            <person name="Riley R."/>
            <person name="Champramary S."/>
            <person name="Plett K.L."/>
            <person name="Tsai I.J."/>
            <person name="Slot J."/>
            <person name="Sipos G."/>
            <person name="Plett J."/>
            <person name="Nagy L.G."/>
            <person name="Grigoriev I.V."/>
        </authorList>
    </citation>
    <scope>NUCLEOTIDE SEQUENCE</scope>
    <source>
        <strain evidence="2">HWK02</strain>
    </source>
</reference>
<dbReference type="EMBL" id="JAUEPU010000012">
    <property type="protein sequence ID" value="KAK0497892.1"/>
    <property type="molecule type" value="Genomic_DNA"/>
</dbReference>
<protein>
    <submittedName>
        <fullName evidence="2">Uncharacterized protein</fullName>
    </submittedName>
</protein>